<dbReference type="Gene3D" id="3.30.930.10">
    <property type="entry name" value="Bira Bifunctional Protein, Domain 2"/>
    <property type="match status" value="1"/>
</dbReference>
<dbReference type="FunFam" id="3.30.930.10:FF:000238">
    <property type="entry name" value="Lysine--tRNA ligase"/>
    <property type="match status" value="1"/>
</dbReference>
<dbReference type="GO" id="GO:0004824">
    <property type="term" value="F:lysine-tRNA ligase activity"/>
    <property type="evidence" value="ECO:0007669"/>
    <property type="project" value="UniProtKB-EC"/>
</dbReference>
<keyword evidence="8" id="KW-0648">Protein biosynthesis</keyword>
<evidence type="ECO:0000256" key="9">
    <source>
        <dbReference type="ARBA" id="ARBA00023146"/>
    </source>
</evidence>
<dbReference type="SUPFAM" id="SSF50249">
    <property type="entry name" value="Nucleic acid-binding proteins"/>
    <property type="match status" value="1"/>
</dbReference>
<evidence type="ECO:0000256" key="3">
    <source>
        <dbReference type="ARBA" id="ARBA00013166"/>
    </source>
</evidence>
<dbReference type="InterPro" id="IPR018149">
    <property type="entry name" value="Lys-tRNA-synth_II_C"/>
</dbReference>
<dbReference type="Gene3D" id="2.40.50.140">
    <property type="entry name" value="Nucleic acid-binding proteins"/>
    <property type="match status" value="1"/>
</dbReference>
<dbReference type="NCBIfam" id="TIGR00499">
    <property type="entry name" value="lysS_bact"/>
    <property type="match status" value="1"/>
</dbReference>
<dbReference type="InterPro" id="IPR045864">
    <property type="entry name" value="aa-tRNA-synth_II/BPL/LPL"/>
</dbReference>
<feature type="compositionally biased region" description="Basic and acidic residues" evidence="13">
    <location>
        <begin position="18"/>
        <end position="47"/>
    </location>
</feature>
<dbReference type="InterPro" id="IPR012340">
    <property type="entry name" value="NA-bd_OB-fold"/>
</dbReference>
<evidence type="ECO:0000313" key="15">
    <source>
        <dbReference type="EMBL" id="KAJ9165603.1"/>
    </source>
</evidence>
<dbReference type="CDD" id="cd00775">
    <property type="entry name" value="LysRS_core"/>
    <property type="match status" value="1"/>
</dbReference>
<evidence type="ECO:0000256" key="13">
    <source>
        <dbReference type="SAM" id="MobiDB-lite"/>
    </source>
</evidence>
<dbReference type="InterPro" id="IPR044136">
    <property type="entry name" value="Lys-tRNA-ligase_II_N"/>
</dbReference>
<dbReference type="EMBL" id="JANBVN010000002">
    <property type="protein sequence ID" value="KAJ9165603.1"/>
    <property type="molecule type" value="Genomic_DNA"/>
</dbReference>
<dbReference type="HAMAP" id="MF_00252">
    <property type="entry name" value="Lys_tRNA_synth_class2"/>
    <property type="match status" value="1"/>
</dbReference>
<reference evidence="15" key="1">
    <citation type="submission" date="2022-07" db="EMBL/GenBank/DDBJ databases">
        <title>Fungi with potential for degradation of polypropylene.</title>
        <authorList>
            <person name="Gostincar C."/>
        </authorList>
    </citation>
    <scope>NUCLEOTIDE SEQUENCE</scope>
    <source>
        <strain evidence="15">EXF-13287</strain>
    </source>
</reference>
<dbReference type="Pfam" id="PF00152">
    <property type="entry name" value="tRNA-synt_2"/>
    <property type="match status" value="1"/>
</dbReference>
<organism evidence="15 16">
    <name type="scientific">Coniochaeta hoffmannii</name>
    <dbReference type="NCBI Taxonomy" id="91930"/>
    <lineage>
        <taxon>Eukaryota</taxon>
        <taxon>Fungi</taxon>
        <taxon>Dikarya</taxon>
        <taxon>Ascomycota</taxon>
        <taxon>Pezizomycotina</taxon>
        <taxon>Sordariomycetes</taxon>
        <taxon>Sordariomycetidae</taxon>
        <taxon>Coniochaetales</taxon>
        <taxon>Coniochaetaceae</taxon>
        <taxon>Coniochaeta</taxon>
    </lineage>
</organism>
<keyword evidence="9" id="KW-0030">Aminoacyl-tRNA synthetase</keyword>
<evidence type="ECO:0000256" key="4">
    <source>
        <dbReference type="ARBA" id="ARBA00022490"/>
    </source>
</evidence>
<comment type="caution">
    <text evidence="15">The sequence shown here is derived from an EMBL/GenBank/DDBJ whole genome shotgun (WGS) entry which is preliminary data.</text>
</comment>
<accession>A0AA38W202</accession>
<keyword evidence="4" id="KW-0963">Cytoplasm</keyword>
<dbReference type="InterPro" id="IPR034762">
    <property type="entry name" value="Lys-tRNA-ligase_II_bac/euk"/>
</dbReference>
<evidence type="ECO:0000256" key="11">
    <source>
        <dbReference type="ARBA" id="ARBA00048573"/>
    </source>
</evidence>
<evidence type="ECO:0000313" key="16">
    <source>
        <dbReference type="Proteomes" id="UP001174691"/>
    </source>
</evidence>
<dbReference type="Proteomes" id="UP001174691">
    <property type="component" value="Unassembled WGS sequence"/>
</dbReference>
<keyword evidence="5 15" id="KW-0436">Ligase</keyword>
<evidence type="ECO:0000256" key="2">
    <source>
        <dbReference type="ARBA" id="ARBA00008226"/>
    </source>
</evidence>
<evidence type="ECO:0000259" key="14">
    <source>
        <dbReference type="PROSITE" id="PS50862"/>
    </source>
</evidence>
<feature type="region of interest" description="Disordered" evidence="13">
    <location>
        <begin position="1"/>
        <end position="73"/>
    </location>
</feature>
<dbReference type="EC" id="6.1.1.6" evidence="3"/>
<dbReference type="PROSITE" id="PS50862">
    <property type="entry name" value="AA_TRNA_LIGASE_II"/>
    <property type="match status" value="1"/>
</dbReference>
<evidence type="ECO:0000256" key="5">
    <source>
        <dbReference type="ARBA" id="ARBA00022598"/>
    </source>
</evidence>
<protein>
    <recommendedName>
        <fullName evidence="12">Probable lysine--tRNA ligase, cytoplasmic</fullName>
        <ecNumber evidence="3">6.1.1.6</ecNumber>
    </recommendedName>
    <alternativeName>
        <fullName evidence="10">Lysyl-tRNA synthetase</fullName>
    </alternativeName>
</protein>
<dbReference type="NCBIfam" id="NF001756">
    <property type="entry name" value="PRK00484.1"/>
    <property type="match status" value="1"/>
</dbReference>
<evidence type="ECO:0000256" key="7">
    <source>
        <dbReference type="ARBA" id="ARBA00022840"/>
    </source>
</evidence>
<keyword evidence="6" id="KW-0547">Nucleotide-binding</keyword>
<keyword evidence="7" id="KW-0067">ATP-binding</keyword>
<comment type="catalytic activity">
    <reaction evidence="11">
        <text>tRNA(Lys) + L-lysine + ATP = L-lysyl-tRNA(Lys) + AMP + diphosphate</text>
        <dbReference type="Rhea" id="RHEA:20792"/>
        <dbReference type="Rhea" id="RHEA-COMP:9696"/>
        <dbReference type="Rhea" id="RHEA-COMP:9697"/>
        <dbReference type="ChEBI" id="CHEBI:30616"/>
        <dbReference type="ChEBI" id="CHEBI:32551"/>
        <dbReference type="ChEBI" id="CHEBI:33019"/>
        <dbReference type="ChEBI" id="CHEBI:78442"/>
        <dbReference type="ChEBI" id="CHEBI:78529"/>
        <dbReference type="ChEBI" id="CHEBI:456215"/>
        <dbReference type="EC" id="6.1.1.6"/>
    </reaction>
</comment>
<dbReference type="InterPro" id="IPR004364">
    <property type="entry name" value="Aa-tRNA-synt_II"/>
</dbReference>
<dbReference type="FunFam" id="2.40.50.140:FF:000050">
    <property type="entry name" value="Lysine--tRNA ligase"/>
    <property type="match status" value="1"/>
</dbReference>
<dbReference type="AlphaFoldDB" id="A0AA38W202"/>
<evidence type="ECO:0000256" key="1">
    <source>
        <dbReference type="ARBA" id="ARBA00004496"/>
    </source>
</evidence>
<comment type="similarity">
    <text evidence="2">Belongs to the class-II aminoacyl-tRNA synthetase family.</text>
</comment>
<dbReference type="InterPro" id="IPR002313">
    <property type="entry name" value="Lys-tRNA-ligase_II"/>
</dbReference>
<dbReference type="InterPro" id="IPR006195">
    <property type="entry name" value="aa-tRNA-synth_II"/>
</dbReference>
<feature type="domain" description="Aminoacyl-transfer RNA synthetases class-II family profile" evidence="14">
    <location>
        <begin position="266"/>
        <end position="588"/>
    </location>
</feature>
<dbReference type="CDD" id="cd04322">
    <property type="entry name" value="LysRS_N"/>
    <property type="match status" value="1"/>
</dbReference>
<dbReference type="GO" id="GO:0006430">
    <property type="term" value="P:lysyl-tRNA aminoacylation"/>
    <property type="evidence" value="ECO:0007669"/>
    <property type="project" value="InterPro"/>
</dbReference>
<dbReference type="GO" id="GO:0005829">
    <property type="term" value="C:cytosol"/>
    <property type="evidence" value="ECO:0007669"/>
    <property type="project" value="TreeGrafter"/>
</dbReference>
<keyword evidence="16" id="KW-1185">Reference proteome</keyword>
<evidence type="ECO:0000256" key="8">
    <source>
        <dbReference type="ARBA" id="ARBA00022917"/>
    </source>
</evidence>
<evidence type="ECO:0000256" key="10">
    <source>
        <dbReference type="ARBA" id="ARBA00030563"/>
    </source>
</evidence>
<evidence type="ECO:0000256" key="6">
    <source>
        <dbReference type="ARBA" id="ARBA00022741"/>
    </source>
</evidence>
<gene>
    <name evidence="15" type="ORF">NKR19_g199</name>
</gene>
<dbReference type="SUPFAM" id="SSF55681">
    <property type="entry name" value="Class II aaRS and biotin synthetases"/>
    <property type="match status" value="1"/>
</dbReference>
<dbReference type="PANTHER" id="PTHR42918:SF9">
    <property type="entry name" value="LYSINE--TRNA LIGASE"/>
    <property type="match status" value="1"/>
</dbReference>
<sequence length="619" mass="70862">MADSSNAAPPTEEIANLHLDEVTGERISKTELKKRQKARQKEAEKAAKAAAAPPKPASKPKAGAEEKDLNPNQYYEIRSRQVKALLDASASDPTLNPYPHKFNANYDHSKFFDEFGHLKSGESDKNKEIRLAGRIYNIRASSSKLIFYDLRTAADTRHIGQHIQIVCQAQEAAGASIPFEKQHEALRRGDVIGIVGYPGRTAPKKQLELGKQGELSVFATEVKLLAPCLHMLPTEHYGFKDHDQRFRMRYLDLLFNDSSREVLWKRSKMIRYIRDFFNDRNFLEVETPMMTAIPGGATALPFVTHHNDLNIDMYMRIAPELFLKMLIVGGFEKVFELGKNFRNEGIDLTHNPEFTSCEFYAAYWDVYDVMNITEELVSGIVKHLTGGYRTKFTNQHGETYDVNWEAPWRRIEMIPELERITEEKFPPYDEMHTEATGEFLKGVLKKMKVECPPPLTNARMLDRLVGEFIEEQCVNPTFIMEHPQMMSPLAKYHRSKKGLCERFEAFVCKKEIANAYTELNNPFDQRLRFEEQARQKAQGDDEAQMVDENFLTSLEYSLPPTGGWGLGIDRLVMFLTDKYSIREVQAFPFMKDEKSGAKDKFAAELVGVEPLPEEGIPHK</sequence>
<dbReference type="GO" id="GO:0000049">
    <property type="term" value="F:tRNA binding"/>
    <property type="evidence" value="ECO:0007669"/>
    <property type="project" value="TreeGrafter"/>
</dbReference>
<proteinExistence type="inferred from homology"/>
<dbReference type="GO" id="GO:0005524">
    <property type="term" value="F:ATP binding"/>
    <property type="evidence" value="ECO:0007669"/>
    <property type="project" value="UniProtKB-KW"/>
</dbReference>
<evidence type="ECO:0000256" key="12">
    <source>
        <dbReference type="ARBA" id="ARBA00067316"/>
    </source>
</evidence>
<dbReference type="PANTHER" id="PTHR42918">
    <property type="entry name" value="LYSYL-TRNA SYNTHETASE"/>
    <property type="match status" value="1"/>
</dbReference>
<comment type="subcellular location">
    <subcellularLocation>
        <location evidence="1">Cytoplasm</location>
    </subcellularLocation>
</comment>
<name>A0AA38W202_9PEZI</name>
<dbReference type="PIRSF" id="PIRSF039101">
    <property type="entry name" value="LysRS2"/>
    <property type="match status" value="1"/>
</dbReference>
<dbReference type="PRINTS" id="PR00982">
    <property type="entry name" value="TRNASYNTHLYS"/>
</dbReference>